<dbReference type="AlphaFoldDB" id="A0A399NRY0"/>
<dbReference type="PANTHER" id="PTHR36151:SF3">
    <property type="entry name" value="ER-BOUND OXYGENASE MPAB_MPAB'_RUBBER OXYGENASE CATALYTIC DOMAIN-CONTAINING PROTEIN"/>
    <property type="match status" value="1"/>
</dbReference>
<accession>A0A399NRY0</accession>
<dbReference type="PANTHER" id="PTHR36151">
    <property type="entry name" value="BLR2777 PROTEIN"/>
    <property type="match status" value="1"/>
</dbReference>
<dbReference type="EMBL" id="QWEC01000130">
    <property type="protein sequence ID" value="RII96912.1"/>
    <property type="molecule type" value="Genomic_DNA"/>
</dbReference>
<reference evidence="2 3" key="1">
    <citation type="submission" date="2018-08" db="EMBL/GenBank/DDBJ databases">
        <title>Genome Sequence of Clavibacter michiganensis Subspecies type strains, and the Atypical Peach-Colored Strains Isolated from Tomato.</title>
        <authorList>
            <person name="Osdaghi E."/>
            <person name="Portier P."/>
            <person name="Briand M."/>
            <person name="Jacques M.-A."/>
        </authorList>
    </citation>
    <scope>NUCLEOTIDE SEQUENCE [LARGE SCALE GENOMIC DNA]</scope>
    <source>
        <strain evidence="2 3">CFBP 7493</strain>
    </source>
</reference>
<dbReference type="GO" id="GO:0016491">
    <property type="term" value="F:oxidoreductase activity"/>
    <property type="evidence" value="ECO:0007669"/>
    <property type="project" value="InterPro"/>
</dbReference>
<organism evidence="2 3">
    <name type="scientific">Clavibacter michiganensis</name>
    <dbReference type="NCBI Taxonomy" id="28447"/>
    <lineage>
        <taxon>Bacteria</taxon>
        <taxon>Bacillati</taxon>
        <taxon>Actinomycetota</taxon>
        <taxon>Actinomycetes</taxon>
        <taxon>Micrococcales</taxon>
        <taxon>Microbacteriaceae</taxon>
        <taxon>Clavibacter</taxon>
    </lineage>
</organism>
<sequence>MSPRTHPARRRAGSIRDIAGEGILLAAGARAILLQVADPSVARGVAEHSDFATRPLDRLEGTLGYIYAVVFGSPEEVARARRIVGRAHAPVRSAVPAVDGSAPAYSAYDPELQLWVAATVYQSAITMFELCFGPLPEESADRIHRQYAVLGTALQVPEGMWPEDRAAFRAYWDERIGTLEPTADARRIARTLLEGRGAPAAVRAFMPLLALVTAGLLPPRIRAGFGMRWDARIERRHARLLTPVLAVYRVLPRVVREAPRTIVTRRYLRRDAG</sequence>
<protein>
    <submittedName>
        <fullName evidence="2">DUF2236 domain-containing protein</fullName>
    </submittedName>
</protein>
<dbReference type="InterPro" id="IPR018713">
    <property type="entry name" value="MPAB/Lcp_cat_dom"/>
</dbReference>
<feature type="domain" description="ER-bound oxygenase mpaB/mpaB'/Rubber oxygenase catalytic" evidence="1">
    <location>
        <begin position="19"/>
        <end position="241"/>
    </location>
</feature>
<dbReference type="RefSeq" id="WP_043584275.1">
    <property type="nucleotide sequence ID" value="NZ_QWEC01000130.1"/>
</dbReference>
<dbReference type="Pfam" id="PF09995">
    <property type="entry name" value="MPAB_Lcp_cat"/>
    <property type="match status" value="1"/>
</dbReference>
<proteinExistence type="predicted"/>
<evidence type="ECO:0000313" key="3">
    <source>
        <dbReference type="Proteomes" id="UP000266298"/>
    </source>
</evidence>
<gene>
    <name evidence="2" type="ORF">DZF96_09505</name>
</gene>
<comment type="caution">
    <text evidence="2">The sequence shown here is derived from an EMBL/GenBank/DDBJ whole genome shotgun (WGS) entry which is preliminary data.</text>
</comment>
<evidence type="ECO:0000259" key="1">
    <source>
        <dbReference type="Pfam" id="PF09995"/>
    </source>
</evidence>
<evidence type="ECO:0000313" key="2">
    <source>
        <dbReference type="EMBL" id="RII96912.1"/>
    </source>
</evidence>
<name>A0A399NRY0_9MICO</name>
<dbReference type="Proteomes" id="UP000266298">
    <property type="component" value="Unassembled WGS sequence"/>
</dbReference>